<gene>
    <name evidence="6" type="ORF">C922_03651</name>
</gene>
<accession>W6ZYI7</accession>
<dbReference type="VEuPathDB" id="PlasmoDB:C922_03651"/>
<dbReference type="InterPro" id="IPR024158">
    <property type="entry name" value="Mt_import_TIM15"/>
</dbReference>
<evidence type="ECO:0000313" key="6">
    <source>
        <dbReference type="EMBL" id="EUD65927.1"/>
    </source>
</evidence>
<sequence length="256" mass="28432">MYHKPAQVVKRQIKVTHKKEAEDCAKKGVKNGSNGTCGIRIKNTPALSTLGREIPCESCHRDNCVSFSKVHFATLNKGGDTRRDDAYGFEKEAGTRVSTLCREKSDDQNVCNGKTNEAQSGHVKGGASDIVLLNEGGTPLAGDDPQVTPTDVIKNEVATEEGREKATKEYMVLMFTCKICEKRSVKKFSKQAYNNGVVIIRCPSCENLHLISDQLGWFQEGKTNIEDILKQKGENVIRKFSYNNLLEIDDLLNAYK</sequence>
<protein>
    <recommendedName>
        <fullName evidence="5">DNL-type domain-containing protein</fullName>
    </recommendedName>
</protein>
<proteinExistence type="predicted"/>
<dbReference type="EMBL" id="KI965475">
    <property type="protein sequence ID" value="EUD65927.1"/>
    <property type="molecule type" value="Genomic_DNA"/>
</dbReference>
<evidence type="ECO:0000313" key="7">
    <source>
        <dbReference type="Proteomes" id="UP000030640"/>
    </source>
</evidence>
<reference evidence="6 7" key="1">
    <citation type="submission" date="2013-02" db="EMBL/GenBank/DDBJ databases">
        <title>The Genome Sequence of Plasmodium inui San Antonio 1.</title>
        <authorList>
            <consortium name="The Broad Institute Genome Sequencing Platform"/>
            <consortium name="The Broad Institute Genome Sequencing Center for Infectious Disease"/>
            <person name="Neafsey D."/>
            <person name="Cheeseman I."/>
            <person name="Volkman S."/>
            <person name="Adams J."/>
            <person name="Walker B."/>
            <person name="Young S.K."/>
            <person name="Zeng Q."/>
            <person name="Gargeya S."/>
            <person name="Fitzgerald M."/>
            <person name="Haas B."/>
            <person name="Abouelleil A."/>
            <person name="Alvarado L."/>
            <person name="Arachchi H.M."/>
            <person name="Berlin A.M."/>
            <person name="Chapman S.B."/>
            <person name="Dewar J."/>
            <person name="Goldberg J."/>
            <person name="Griggs A."/>
            <person name="Gujja S."/>
            <person name="Hansen M."/>
            <person name="Howarth C."/>
            <person name="Imamovic A."/>
            <person name="Larimer J."/>
            <person name="McCowan C."/>
            <person name="Murphy C."/>
            <person name="Neiman D."/>
            <person name="Pearson M."/>
            <person name="Priest M."/>
            <person name="Roberts A."/>
            <person name="Saif S."/>
            <person name="Shea T."/>
            <person name="Sisk P."/>
            <person name="Sykes S."/>
            <person name="Wortman J."/>
            <person name="Nusbaum C."/>
            <person name="Birren B."/>
        </authorList>
    </citation>
    <scope>NUCLEOTIDE SEQUENCE [LARGE SCALE GENOMIC DNA]</scope>
    <source>
        <strain evidence="6 7">San Antonio 1</strain>
    </source>
</reference>
<dbReference type="PROSITE" id="PS51501">
    <property type="entry name" value="ZF_DNL"/>
    <property type="match status" value="1"/>
</dbReference>
<name>W6ZYI7_9APIC</name>
<dbReference type="InterPro" id="IPR007853">
    <property type="entry name" value="Znf_DNL-typ"/>
</dbReference>
<keyword evidence="3" id="KW-0862">Zinc</keyword>
<dbReference type="RefSeq" id="XP_008817465.1">
    <property type="nucleotide sequence ID" value="XM_008819243.1"/>
</dbReference>
<dbReference type="PANTHER" id="PTHR20922:SF13">
    <property type="entry name" value="DNL-TYPE ZINC FINGER PROTEIN"/>
    <property type="match status" value="1"/>
</dbReference>
<dbReference type="Pfam" id="PF05180">
    <property type="entry name" value="zf-DNL"/>
    <property type="match status" value="1"/>
</dbReference>
<evidence type="ECO:0000256" key="1">
    <source>
        <dbReference type="ARBA" id="ARBA00022723"/>
    </source>
</evidence>
<dbReference type="GO" id="GO:0008270">
    <property type="term" value="F:zinc ion binding"/>
    <property type="evidence" value="ECO:0007669"/>
    <property type="project" value="UniProtKB-KW"/>
</dbReference>
<evidence type="ECO:0000256" key="4">
    <source>
        <dbReference type="PROSITE-ProRule" id="PRU00834"/>
    </source>
</evidence>
<dbReference type="GO" id="GO:0006457">
    <property type="term" value="P:protein folding"/>
    <property type="evidence" value="ECO:0007669"/>
    <property type="project" value="TreeGrafter"/>
</dbReference>
<dbReference type="PANTHER" id="PTHR20922">
    <property type="entry name" value="DNL-TYPE ZINC FINGER PROTEIN"/>
    <property type="match status" value="1"/>
</dbReference>
<dbReference type="AlphaFoldDB" id="W6ZYI7"/>
<keyword evidence="2 4" id="KW-0863">Zinc-finger</keyword>
<evidence type="ECO:0000259" key="5">
    <source>
        <dbReference type="PROSITE" id="PS51501"/>
    </source>
</evidence>
<dbReference type="GO" id="GO:0050821">
    <property type="term" value="P:protein stabilization"/>
    <property type="evidence" value="ECO:0007669"/>
    <property type="project" value="TreeGrafter"/>
</dbReference>
<dbReference type="OrthoDB" id="512667at2759"/>
<dbReference type="GO" id="GO:0030150">
    <property type="term" value="P:protein import into mitochondrial matrix"/>
    <property type="evidence" value="ECO:0007669"/>
    <property type="project" value="TreeGrafter"/>
</dbReference>
<organism evidence="6 7">
    <name type="scientific">Plasmodium inui San Antonio 1</name>
    <dbReference type="NCBI Taxonomy" id="1237626"/>
    <lineage>
        <taxon>Eukaryota</taxon>
        <taxon>Sar</taxon>
        <taxon>Alveolata</taxon>
        <taxon>Apicomplexa</taxon>
        <taxon>Aconoidasida</taxon>
        <taxon>Haemosporida</taxon>
        <taxon>Plasmodiidae</taxon>
        <taxon>Plasmodium</taxon>
        <taxon>Plasmodium (Plasmodium)</taxon>
    </lineage>
</organism>
<keyword evidence="1" id="KW-0479">Metal-binding</keyword>
<keyword evidence="7" id="KW-1185">Reference proteome</keyword>
<evidence type="ECO:0000256" key="3">
    <source>
        <dbReference type="ARBA" id="ARBA00022833"/>
    </source>
</evidence>
<dbReference type="GO" id="GO:0005739">
    <property type="term" value="C:mitochondrion"/>
    <property type="evidence" value="ECO:0007669"/>
    <property type="project" value="TreeGrafter"/>
</dbReference>
<evidence type="ECO:0000256" key="2">
    <source>
        <dbReference type="ARBA" id="ARBA00022771"/>
    </source>
</evidence>
<dbReference type="Proteomes" id="UP000030640">
    <property type="component" value="Unassembled WGS sequence"/>
</dbReference>
<feature type="domain" description="DNL-type" evidence="5">
    <location>
        <begin position="166"/>
        <end position="256"/>
    </location>
</feature>
<dbReference type="GeneID" id="20038925"/>
<dbReference type="GO" id="GO:0051087">
    <property type="term" value="F:protein-folding chaperone binding"/>
    <property type="evidence" value="ECO:0007669"/>
    <property type="project" value="TreeGrafter"/>
</dbReference>